<protein>
    <submittedName>
        <fullName evidence="1">Uncharacterized protein</fullName>
    </submittedName>
</protein>
<organism evidence="1 2">
    <name type="scientific">Frigoriglobus tundricola</name>
    <dbReference type="NCBI Taxonomy" id="2774151"/>
    <lineage>
        <taxon>Bacteria</taxon>
        <taxon>Pseudomonadati</taxon>
        <taxon>Planctomycetota</taxon>
        <taxon>Planctomycetia</taxon>
        <taxon>Gemmatales</taxon>
        <taxon>Gemmataceae</taxon>
        <taxon>Frigoriglobus</taxon>
    </lineage>
</organism>
<proteinExistence type="predicted"/>
<accession>A0A6M5Z3K4</accession>
<gene>
    <name evidence="1" type="ORF">FTUN_7677</name>
</gene>
<dbReference type="KEGG" id="ftj:FTUN_7677"/>
<keyword evidence="2" id="KW-1185">Reference proteome</keyword>
<dbReference type="AlphaFoldDB" id="A0A6M5Z3K4"/>
<evidence type="ECO:0000313" key="2">
    <source>
        <dbReference type="Proteomes" id="UP000503447"/>
    </source>
</evidence>
<name>A0A6M5Z3K4_9BACT</name>
<sequence length="39" mass="4252">MCTVLPALHALGEKPTADQLAPLLPDVWAKRQQSRLLVA</sequence>
<dbReference type="Proteomes" id="UP000503447">
    <property type="component" value="Chromosome"/>
</dbReference>
<evidence type="ECO:0000313" key="1">
    <source>
        <dbReference type="EMBL" id="QJX00054.1"/>
    </source>
</evidence>
<dbReference type="EMBL" id="CP053452">
    <property type="protein sequence ID" value="QJX00054.1"/>
    <property type="molecule type" value="Genomic_DNA"/>
</dbReference>
<reference evidence="2" key="1">
    <citation type="submission" date="2020-05" db="EMBL/GenBank/DDBJ databases">
        <title>Frigoriglobus tundricola gen. nov., sp. nov., a psychrotolerant cellulolytic planctomycete of the family Gemmataceae with two divergent copies of 16S rRNA gene.</title>
        <authorList>
            <person name="Kulichevskaya I.S."/>
            <person name="Ivanova A.A."/>
            <person name="Naumoff D.G."/>
            <person name="Beletsky A.V."/>
            <person name="Rijpstra W.I.C."/>
            <person name="Sinninghe Damste J.S."/>
            <person name="Mardanov A.V."/>
            <person name="Ravin N.V."/>
            <person name="Dedysh S.N."/>
        </authorList>
    </citation>
    <scope>NUCLEOTIDE SEQUENCE [LARGE SCALE GENOMIC DNA]</scope>
    <source>
        <strain evidence="2">PL17</strain>
    </source>
</reference>